<accession>A0ABQ3VXW0</accession>
<evidence type="ECO:0000256" key="1">
    <source>
        <dbReference type="SAM" id="Phobius"/>
    </source>
</evidence>
<evidence type="ECO:0000313" key="3">
    <source>
        <dbReference type="Proteomes" id="UP000604765"/>
    </source>
</evidence>
<protein>
    <recommendedName>
        <fullName evidence="4">LPXTG cell wall anchor domain-containing protein</fullName>
    </recommendedName>
</protein>
<feature type="transmembrane region" description="Helical" evidence="1">
    <location>
        <begin position="29"/>
        <end position="44"/>
    </location>
</feature>
<sequence>MNIFNFFVVGLHGLHSVHFLHLIFEENPMVGFGLILALILYLIYRRMNRR</sequence>
<dbReference type="RefSeq" id="WP_203629424.1">
    <property type="nucleotide sequence ID" value="NZ_BNJR01000007.1"/>
</dbReference>
<name>A0ABQ3VXW0_9LACO</name>
<keyword evidence="1" id="KW-0812">Transmembrane</keyword>
<evidence type="ECO:0000313" key="2">
    <source>
        <dbReference type="EMBL" id="GHP13395.1"/>
    </source>
</evidence>
<comment type="caution">
    <text evidence="2">The sequence shown here is derived from an EMBL/GenBank/DDBJ whole genome shotgun (WGS) entry which is preliminary data.</text>
</comment>
<reference evidence="2 3" key="1">
    <citation type="journal article" date="2021" name="Int. J. Syst. Evol. Microbiol.">
        <title>Lentilactobacillus fungorum sp. nov., isolated from spent mushroom substrates.</title>
        <authorList>
            <person name="Tohno M."/>
            <person name="Tanizawa Y."/>
            <person name="Kojima Y."/>
            <person name="Sakamoto M."/>
            <person name="Ohkuma M."/>
            <person name="Kobayashi H."/>
        </authorList>
    </citation>
    <scope>NUCLEOTIDE SEQUENCE [LARGE SCALE GENOMIC DNA]</scope>
    <source>
        <strain evidence="2 3">YK48G</strain>
    </source>
</reference>
<gene>
    <name evidence="2" type="ORF">YK48G_08200</name>
</gene>
<dbReference type="Proteomes" id="UP000604765">
    <property type="component" value="Unassembled WGS sequence"/>
</dbReference>
<evidence type="ECO:0008006" key="4">
    <source>
        <dbReference type="Google" id="ProtNLM"/>
    </source>
</evidence>
<keyword evidence="1" id="KW-1133">Transmembrane helix</keyword>
<organism evidence="2 3">
    <name type="scientific">Lentilactobacillus fungorum</name>
    <dbReference type="NCBI Taxonomy" id="2201250"/>
    <lineage>
        <taxon>Bacteria</taxon>
        <taxon>Bacillati</taxon>
        <taxon>Bacillota</taxon>
        <taxon>Bacilli</taxon>
        <taxon>Lactobacillales</taxon>
        <taxon>Lactobacillaceae</taxon>
        <taxon>Lentilactobacillus</taxon>
    </lineage>
</organism>
<keyword evidence="1" id="KW-0472">Membrane</keyword>
<dbReference type="EMBL" id="BNJR01000007">
    <property type="protein sequence ID" value="GHP13395.1"/>
    <property type="molecule type" value="Genomic_DNA"/>
</dbReference>
<keyword evidence="3" id="KW-1185">Reference proteome</keyword>
<proteinExistence type="predicted"/>